<dbReference type="InterPro" id="IPR032534">
    <property type="entry name" value="EcxA_zinc-bd"/>
</dbReference>
<evidence type="ECO:0000256" key="1">
    <source>
        <dbReference type="SAM" id="MobiDB-lite"/>
    </source>
</evidence>
<gene>
    <name evidence="5" type="ORF">QWZ15_19975</name>
</gene>
<dbReference type="CDD" id="cd04276">
    <property type="entry name" value="ZnMc_MMP_like_2"/>
    <property type="match status" value="1"/>
</dbReference>
<dbReference type="InterPro" id="IPR024079">
    <property type="entry name" value="MetalloPept_cat_dom_sf"/>
</dbReference>
<feature type="compositionally biased region" description="Polar residues" evidence="1">
    <location>
        <begin position="35"/>
        <end position="45"/>
    </location>
</feature>
<dbReference type="PANTHER" id="PTHR38478:SF1">
    <property type="entry name" value="ZINC DEPENDENT METALLOPROTEASE DOMAIN LIPOPROTEIN"/>
    <property type="match status" value="1"/>
</dbReference>
<evidence type="ECO:0000259" key="2">
    <source>
        <dbReference type="Pfam" id="PF16313"/>
    </source>
</evidence>
<organism evidence="5 6">
    <name type="scientific">Cyclobacterium jeungdonense</name>
    <dbReference type="NCBI Taxonomy" id="708087"/>
    <lineage>
        <taxon>Bacteria</taxon>
        <taxon>Pseudomonadati</taxon>
        <taxon>Bacteroidota</taxon>
        <taxon>Cytophagia</taxon>
        <taxon>Cytophagales</taxon>
        <taxon>Cyclobacteriaceae</taxon>
        <taxon>Cyclobacterium</taxon>
    </lineage>
</organism>
<dbReference type="SUPFAM" id="SSF55486">
    <property type="entry name" value="Metalloproteases ('zincins'), catalytic domain"/>
    <property type="match status" value="1"/>
</dbReference>
<keyword evidence="6" id="KW-1185">Reference proteome</keyword>
<dbReference type="GO" id="GO:0008237">
    <property type="term" value="F:metallopeptidase activity"/>
    <property type="evidence" value="ECO:0007669"/>
    <property type="project" value="UniProtKB-KW"/>
</dbReference>
<dbReference type="InterPro" id="IPR034032">
    <property type="entry name" value="Zn_MMP-like_bac"/>
</dbReference>
<evidence type="ECO:0000259" key="3">
    <source>
        <dbReference type="Pfam" id="PF17148"/>
    </source>
</evidence>
<evidence type="ECO:0000313" key="5">
    <source>
        <dbReference type="EMBL" id="MDN3690110.1"/>
    </source>
</evidence>
<feature type="region of interest" description="Disordered" evidence="1">
    <location>
        <begin position="22"/>
        <end position="45"/>
    </location>
</feature>
<feature type="domain" description="DUF5118" evidence="4">
    <location>
        <begin position="49"/>
        <end position="96"/>
    </location>
</feature>
<reference evidence="6" key="1">
    <citation type="journal article" date="2019" name="Int. J. Syst. Evol. Microbiol.">
        <title>The Global Catalogue of Microorganisms (GCM) 10K type strain sequencing project: providing services to taxonomists for standard genome sequencing and annotation.</title>
        <authorList>
            <consortium name="The Broad Institute Genomics Platform"/>
            <consortium name="The Broad Institute Genome Sequencing Center for Infectious Disease"/>
            <person name="Wu L."/>
            <person name="Ma J."/>
        </authorList>
    </citation>
    <scope>NUCLEOTIDE SEQUENCE [LARGE SCALE GENOMIC DNA]</scope>
    <source>
        <strain evidence="6">CECT 7706</strain>
    </source>
</reference>
<dbReference type="InterPro" id="IPR033428">
    <property type="entry name" value="DUF5118"/>
</dbReference>
<name>A0ABT8CC67_9BACT</name>
<keyword evidence="5" id="KW-0378">Hydrolase</keyword>
<dbReference type="Pfam" id="PF16313">
    <property type="entry name" value="DUF4953"/>
    <property type="match status" value="1"/>
</dbReference>
<dbReference type="Pfam" id="PF17148">
    <property type="entry name" value="DUF5117"/>
    <property type="match status" value="1"/>
</dbReference>
<feature type="domain" description="EcxA zinc-binding" evidence="2">
    <location>
        <begin position="431"/>
        <end position="736"/>
    </location>
</feature>
<dbReference type="RefSeq" id="WP_163383379.1">
    <property type="nucleotide sequence ID" value="NZ_JAUFQS010000047.1"/>
</dbReference>
<accession>A0ABT8CC67</accession>
<feature type="domain" description="DUF5117" evidence="3">
    <location>
        <begin position="109"/>
        <end position="297"/>
    </location>
</feature>
<evidence type="ECO:0000259" key="4">
    <source>
        <dbReference type="Pfam" id="PF17162"/>
    </source>
</evidence>
<dbReference type="Proteomes" id="UP001236663">
    <property type="component" value="Unassembled WGS sequence"/>
</dbReference>
<dbReference type="InterPro" id="IPR033413">
    <property type="entry name" value="DUF5117"/>
</dbReference>
<dbReference type="EMBL" id="JAUFQS010000047">
    <property type="protein sequence ID" value="MDN3690110.1"/>
    <property type="molecule type" value="Genomic_DNA"/>
</dbReference>
<protein>
    <submittedName>
        <fullName evidence="5">Zinc-dependent metalloprotease</fullName>
    </submittedName>
</protein>
<keyword evidence="5" id="KW-0645">Protease</keyword>
<dbReference type="Pfam" id="PF17162">
    <property type="entry name" value="DUF5118"/>
    <property type="match status" value="1"/>
</dbReference>
<comment type="caution">
    <text evidence="5">The sequence shown here is derived from an EMBL/GenBank/DDBJ whole genome shotgun (WGS) entry which is preliminary data.</text>
</comment>
<proteinExistence type="predicted"/>
<evidence type="ECO:0000313" key="6">
    <source>
        <dbReference type="Proteomes" id="UP001236663"/>
    </source>
</evidence>
<dbReference type="PANTHER" id="PTHR38478">
    <property type="entry name" value="PEPTIDASE M1A AND M12B"/>
    <property type="match status" value="1"/>
</dbReference>
<sequence length="814" mass="92017">MKNIVSSIVLIGLVMSVQTGYSQKKKNKNREENIPVTTDNSSQRDSSFKEYSNVITSLAISDEGIFTVHKVESEYYYEIPFAQFGNDMLWVTRISKIPDGFGGGYVNAGSKTNEQVVQWSRVNNAILLRSISYSNVANDSLPIHHSIIANNNHPIIESFKIEAFNPDSSAVVISVNNLFLADNRAISGVSESMRQQYKVKALEKNRSFINRMASYPENVEVRHEMTYSASEPPSNSKTGTISLEVSQSMYLLPETPMQPRLYDKRVGWFTLSQVDYGSDALKADKKTYIRRWRLEPKDPEAYARGELVEPVKPIIYYLDPATPDRWKPFFIQGVEDWQAAFEVAGFKNAIIAKEAPTPEEDPNWSPEDARFSTIRYIATTTRNAMGPSVSDPRSGEIIESDIVWYHNHIRSYRNRYLLETGAANPLARTLNTPEAEIGEMMRMVIAHEVGHALGLPHNMKASYSYPTDSLRSATFTQKWGLAASIMDYTRYNYVAQPGDEGVRWVRMLGPYDKYAINWGYRVISGVESAEDEKVTLNKWISDKAGDARYLFGSYNAYDPSSQTESVGNDPIKASSYGLSNLKIVAKNLKEWTSTPGEAYDDLDELYGELLSVWSRYAGHVNMLIGGIYQEYKTTDQSGVVYSHIEKNQQQEALKFINKNVFVTPDWLLQDDILQNIEASGALAKVRSLQSGQLSSLLQEGKMKRMIENEALNGNEAYTLSSMLSELRKGIWSELSDTKNIDAFRRNLQREHVIRLEKLMINDAKNRSDISALVRVELKEIQKAARSAAHRYGSDLMKAHLQDIDALVDSILDED</sequence>
<dbReference type="Gene3D" id="3.40.390.10">
    <property type="entry name" value="Collagenase (Catalytic Domain)"/>
    <property type="match status" value="1"/>
</dbReference>
<keyword evidence="5" id="KW-0482">Metalloprotease</keyword>